<dbReference type="STRING" id="988821.SAMN05421867_101160"/>
<dbReference type="PANTHER" id="PTHR37946">
    <property type="entry name" value="SLL1969 PROTEIN"/>
    <property type="match status" value="1"/>
</dbReference>
<dbReference type="InterPro" id="IPR029058">
    <property type="entry name" value="AB_hydrolase_fold"/>
</dbReference>
<dbReference type="OrthoDB" id="9770427at2"/>
<protein>
    <recommendedName>
        <fullName evidence="3">Alpha/beta hydrolase family protein</fullName>
    </recommendedName>
</protein>
<sequence length="240" mass="25840">MRALVRLLRRGAAWAADYAWIVAWQARVLLRPPPADRYADGTGTPVLLLPGIYETWGVMTPLARALHDAGHPVHTVPALGFNSADLATSAAQVADRLERLDLRGVVFVAHSKGGLIGKLALTLPRVEGRAAGLVAVNTPFAGSAYARWFPARAVRALSPRDPVLLELARQLPVNARVVALHARFDPHVPGRSRLEGAVDVELPLDGHFKVLSAPRLHREVLRAVGTLGAARTSPGRDAHR</sequence>
<organism evidence="1 2">
    <name type="scientific">Cellulomonas marina</name>
    <dbReference type="NCBI Taxonomy" id="988821"/>
    <lineage>
        <taxon>Bacteria</taxon>
        <taxon>Bacillati</taxon>
        <taxon>Actinomycetota</taxon>
        <taxon>Actinomycetes</taxon>
        <taxon>Micrococcales</taxon>
        <taxon>Cellulomonadaceae</taxon>
        <taxon>Cellulomonas</taxon>
    </lineage>
</organism>
<dbReference type="SUPFAM" id="SSF53474">
    <property type="entry name" value="alpha/beta-Hydrolases"/>
    <property type="match status" value="1"/>
</dbReference>
<gene>
    <name evidence="1" type="ORF">SAMN05421867_101160</name>
</gene>
<proteinExistence type="predicted"/>
<name>A0A1I0V4N3_9CELL</name>
<dbReference type="RefSeq" id="WP_090029869.1">
    <property type="nucleotide sequence ID" value="NZ_BONM01000005.1"/>
</dbReference>
<dbReference type="Gene3D" id="3.40.50.1820">
    <property type="entry name" value="alpha/beta hydrolase"/>
    <property type="match status" value="1"/>
</dbReference>
<evidence type="ECO:0008006" key="3">
    <source>
        <dbReference type="Google" id="ProtNLM"/>
    </source>
</evidence>
<keyword evidence="2" id="KW-1185">Reference proteome</keyword>
<evidence type="ECO:0000313" key="1">
    <source>
        <dbReference type="EMBL" id="SFA71278.1"/>
    </source>
</evidence>
<evidence type="ECO:0000313" key="2">
    <source>
        <dbReference type="Proteomes" id="UP000199012"/>
    </source>
</evidence>
<dbReference type="AlphaFoldDB" id="A0A1I0V4N3"/>
<reference evidence="1 2" key="1">
    <citation type="submission" date="2016-10" db="EMBL/GenBank/DDBJ databases">
        <authorList>
            <person name="de Groot N.N."/>
        </authorList>
    </citation>
    <scope>NUCLEOTIDE SEQUENCE [LARGE SCALE GENOMIC DNA]</scope>
    <source>
        <strain evidence="1 2">CGMCC 4.6945</strain>
    </source>
</reference>
<dbReference type="EMBL" id="FOKA01000001">
    <property type="protein sequence ID" value="SFA71278.1"/>
    <property type="molecule type" value="Genomic_DNA"/>
</dbReference>
<dbReference type="PANTHER" id="PTHR37946:SF1">
    <property type="entry name" value="SLL1969 PROTEIN"/>
    <property type="match status" value="1"/>
</dbReference>
<accession>A0A1I0V4N3</accession>
<dbReference type="Proteomes" id="UP000199012">
    <property type="component" value="Unassembled WGS sequence"/>
</dbReference>